<name>A0A7X1ZHS0_9PROT</name>
<protein>
    <submittedName>
        <fullName evidence="1">Phage tail protein</fullName>
    </submittedName>
</protein>
<dbReference type="OrthoDB" id="8759063at2"/>
<proteinExistence type="predicted"/>
<keyword evidence="2" id="KW-1185">Reference proteome</keyword>
<comment type="caution">
    <text evidence="1">The sequence shown here is derived from an EMBL/GenBank/DDBJ whole genome shotgun (WGS) entry which is preliminary data.</text>
</comment>
<organism evidence="1 2">
    <name type="scientific">Roseospira navarrensis</name>
    <dbReference type="NCBI Taxonomy" id="140058"/>
    <lineage>
        <taxon>Bacteria</taxon>
        <taxon>Pseudomonadati</taxon>
        <taxon>Pseudomonadota</taxon>
        <taxon>Alphaproteobacteria</taxon>
        <taxon>Rhodospirillales</taxon>
        <taxon>Rhodospirillaceae</taxon>
        <taxon>Roseospira</taxon>
    </lineage>
</organism>
<accession>A0A7X1ZHS0</accession>
<dbReference type="Pfam" id="PF05489">
    <property type="entry name" value="Phage_tail_X"/>
    <property type="match status" value="1"/>
</dbReference>
<dbReference type="AlphaFoldDB" id="A0A7X1ZHS0"/>
<gene>
    <name evidence="1" type="ORF">GHC57_15175</name>
</gene>
<dbReference type="RefSeq" id="WP_153345768.1">
    <property type="nucleotide sequence ID" value="NZ_WIVE01000059.1"/>
</dbReference>
<evidence type="ECO:0000313" key="1">
    <source>
        <dbReference type="EMBL" id="MQX37861.1"/>
    </source>
</evidence>
<evidence type="ECO:0000313" key="2">
    <source>
        <dbReference type="Proteomes" id="UP000434582"/>
    </source>
</evidence>
<dbReference type="InterPro" id="IPR008861">
    <property type="entry name" value="GpX-like"/>
</dbReference>
<sequence>MIELRSRQGDTVDLICRRAYGRETAETVAAALDTNPGLAALGPILPVGTVVRLPDPPSAPPRRAVVRLWD</sequence>
<dbReference type="EMBL" id="WIVE01000059">
    <property type="protein sequence ID" value="MQX37861.1"/>
    <property type="molecule type" value="Genomic_DNA"/>
</dbReference>
<dbReference type="Proteomes" id="UP000434582">
    <property type="component" value="Unassembled WGS sequence"/>
</dbReference>
<reference evidence="1 2" key="1">
    <citation type="submission" date="2019-10" db="EMBL/GenBank/DDBJ databases">
        <title>Draft whole-genome sequence of the purple nonsulfur photosynthetic bacterium Roseospira navarrensis DSM 15114.</title>
        <authorList>
            <person name="Kyndt J.A."/>
            <person name="Meyer T.E."/>
        </authorList>
    </citation>
    <scope>NUCLEOTIDE SEQUENCE [LARGE SCALE GENOMIC DNA]</scope>
    <source>
        <strain evidence="1 2">DSM 15114</strain>
    </source>
</reference>